<dbReference type="EMBL" id="LAZR01040274">
    <property type="protein sequence ID" value="KKL14902.1"/>
    <property type="molecule type" value="Genomic_DNA"/>
</dbReference>
<protein>
    <submittedName>
        <fullName evidence="1">Uncharacterized protein</fullName>
    </submittedName>
</protein>
<name>A0A0F9BM08_9ZZZZ</name>
<comment type="caution">
    <text evidence="1">The sequence shown here is derived from an EMBL/GenBank/DDBJ whole genome shotgun (WGS) entry which is preliminary data.</text>
</comment>
<feature type="non-terminal residue" evidence="1">
    <location>
        <position position="79"/>
    </location>
</feature>
<gene>
    <name evidence="1" type="ORF">LCGC14_2511030</name>
</gene>
<evidence type="ECO:0000313" key="1">
    <source>
        <dbReference type="EMBL" id="KKL14902.1"/>
    </source>
</evidence>
<accession>A0A0F9BM08</accession>
<dbReference type="AlphaFoldDB" id="A0A0F9BM08"/>
<sequence>MAKGNGKKDEKESFLTKKQLKQALTKFGADQEQRLTDRLQAISNQVNMTLSGTKSVLSDHAVRINALTDFACANLAELV</sequence>
<reference evidence="1" key="1">
    <citation type="journal article" date="2015" name="Nature">
        <title>Complex archaea that bridge the gap between prokaryotes and eukaryotes.</title>
        <authorList>
            <person name="Spang A."/>
            <person name="Saw J.H."/>
            <person name="Jorgensen S.L."/>
            <person name="Zaremba-Niedzwiedzka K."/>
            <person name="Martijn J."/>
            <person name="Lind A.E."/>
            <person name="van Eijk R."/>
            <person name="Schleper C."/>
            <person name="Guy L."/>
            <person name="Ettema T.J."/>
        </authorList>
    </citation>
    <scope>NUCLEOTIDE SEQUENCE</scope>
</reference>
<organism evidence="1">
    <name type="scientific">marine sediment metagenome</name>
    <dbReference type="NCBI Taxonomy" id="412755"/>
    <lineage>
        <taxon>unclassified sequences</taxon>
        <taxon>metagenomes</taxon>
        <taxon>ecological metagenomes</taxon>
    </lineage>
</organism>
<proteinExistence type="predicted"/>